<organism evidence="2 3">
    <name type="scientific">Dendrothele bispora (strain CBS 962.96)</name>
    <dbReference type="NCBI Taxonomy" id="1314807"/>
    <lineage>
        <taxon>Eukaryota</taxon>
        <taxon>Fungi</taxon>
        <taxon>Dikarya</taxon>
        <taxon>Basidiomycota</taxon>
        <taxon>Agaricomycotina</taxon>
        <taxon>Agaricomycetes</taxon>
        <taxon>Agaricomycetidae</taxon>
        <taxon>Agaricales</taxon>
        <taxon>Agaricales incertae sedis</taxon>
        <taxon>Dendrothele</taxon>
    </lineage>
</organism>
<dbReference type="AlphaFoldDB" id="A0A4S8LVK6"/>
<feature type="region of interest" description="Disordered" evidence="1">
    <location>
        <begin position="174"/>
        <end position="233"/>
    </location>
</feature>
<evidence type="ECO:0000313" key="2">
    <source>
        <dbReference type="EMBL" id="THU93391.1"/>
    </source>
</evidence>
<dbReference type="EMBL" id="ML179250">
    <property type="protein sequence ID" value="THU93391.1"/>
    <property type="molecule type" value="Genomic_DNA"/>
</dbReference>
<feature type="compositionally biased region" description="Pro residues" evidence="1">
    <location>
        <begin position="178"/>
        <end position="189"/>
    </location>
</feature>
<dbReference type="OrthoDB" id="10569469at2759"/>
<accession>A0A4S8LVK6</accession>
<feature type="region of interest" description="Disordered" evidence="1">
    <location>
        <begin position="66"/>
        <end position="97"/>
    </location>
</feature>
<evidence type="ECO:0000256" key="1">
    <source>
        <dbReference type="SAM" id="MobiDB-lite"/>
    </source>
</evidence>
<feature type="compositionally biased region" description="Basic residues" evidence="1">
    <location>
        <begin position="72"/>
        <end position="85"/>
    </location>
</feature>
<sequence>MILSSPLDYPFIYNSPSTPTDTVPQRRASVEFLQKREEDRRVENWVKSQVVSHAFMLTAAQAYAQAQSATKTKSHSSKGHRRKRPFSSSSNRKSRNPDVFYEQLQLSYNQCGEAHLSTISELEEDVELEPYIFYSTPLPMTTSSSPIDSPISISSPIPSSISIPLATPKPMYPYSFTPSPPETPSPPASPSTTCTASTATPWNNTKQHRRKSSCSSLSSSLSSSSLESIPEEE</sequence>
<feature type="compositionally biased region" description="Low complexity" evidence="1">
    <location>
        <begin position="213"/>
        <end position="233"/>
    </location>
</feature>
<gene>
    <name evidence="2" type="ORF">K435DRAFT_192626</name>
</gene>
<name>A0A4S8LVK6_DENBC</name>
<dbReference type="Proteomes" id="UP000297245">
    <property type="component" value="Unassembled WGS sequence"/>
</dbReference>
<protein>
    <submittedName>
        <fullName evidence="2">Uncharacterized protein</fullName>
    </submittedName>
</protein>
<reference evidence="2 3" key="1">
    <citation type="journal article" date="2019" name="Nat. Ecol. Evol.">
        <title>Megaphylogeny resolves global patterns of mushroom evolution.</title>
        <authorList>
            <person name="Varga T."/>
            <person name="Krizsan K."/>
            <person name="Foldi C."/>
            <person name="Dima B."/>
            <person name="Sanchez-Garcia M."/>
            <person name="Sanchez-Ramirez S."/>
            <person name="Szollosi G.J."/>
            <person name="Szarkandi J.G."/>
            <person name="Papp V."/>
            <person name="Albert L."/>
            <person name="Andreopoulos W."/>
            <person name="Angelini C."/>
            <person name="Antonin V."/>
            <person name="Barry K.W."/>
            <person name="Bougher N.L."/>
            <person name="Buchanan P."/>
            <person name="Buyck B."/>
            <person name="Bense V."/>
            <person name="Catcheside P."/>
            <person name="Chovatia M."/>
            <person name="Cooper J."/>
            <person name="Damon W."/>
            <person name="Desjardin D."/>
            <person name="Finy P."/>
            <person name="Geml J."/>
            <person name="Haridas S."/>
            <person name="Hughes K."/>
            <person name="Justo A."/>
            <person name="Karasinski D."/>
            <person name="Kautmanova I."/>
            <person name="Kiss B."/>
            <person name="Kocsube S."/>
            <person name="Kotiranta H."/>
            <person name="LaButti K.M."/>
            <person name="Lechner B.E."/>
            <person name="Liimatainen K."/>
            <person name="Lipzen A."/>
            <person name="Lukacs Z."/>
            <person name="Mihaltcheva S."/>
            <person name="Morgado L.N."/>
            <person name="Niskanen T."/>
            <person name="Noordeloos M.E."/>
            <person name="Ohm R.A."/>
            <person name="Ortiz-Santana B."/>
            <person name="Ovrebo C."/>
            <person name="Racz N."/>
            <person name="Riley R."/>
            <person name="Savchenko A."/>
            <person name="Shiryaev A."/>
            <person name="Soop K."/>
            <person name="Spirin V."/>
            <person name="Szebenyi C."/>
            <person name="Tomsovsky M."/>
            <person name="Tulloss R.E."/>
            <person name="Uehling J."/>
            <person name="Grigoriev I.V."/>
            <person name="Vagvolgyi C."/>
            <person name="Papp T."/>
            <person name="Martin F.M."/>
            <person name="Miettinen O."/>
            <person name="Hibbett D.S."/>
            <person name="Nagy L.G."/>
        </authorList>
    </citation>
    <scope>NUCLEOTIDE SEQUENCE [LARGE SCALE GENOMIC DNA]</scope>
    <source>
        <strain evidence="2 3">CBS 962.96</strain>
    </source>
</reference>
<evidence type="ECO:0000313" key="3">
    <source>
        <dbReference type="Proteomes" id="UP000297245"/>
    </source>
</evidence>
<feature type="compositionally biased region" description="Low complexity" evidence="1">
    <location>
        <begin position="190"/>
        <end position="201"/>
    </location>
</feature>
<proteinExistence type="predicted"/>
<keyword evidence="3" id="KW-1185">Reference proteome</keyword>